<dbReference type="InterPro" id="IPR014729">
    <property type="entry name" value="Rossmann-like_a/b/a_fold"/>
</dbReference>
<evidence type="ECO:0000256" key="9">
    <source>
        <dbReference type="ARBA" id="ARBA00048108"/>
    </source>
</evidence>
<dbReference type="AlphaFoldDB" id="F8QF34"/>
<dbReference type="GO" id="GO:0005524">
    <property type="term" value="F:ATP binding"/>
    <property type="evidence" value="ECO:0007669"/>
    <property type="project" value="UniProtKB-KW"/>
</dbReference>
<dbReference type="Gene3D" id="3.90.1490.10">
    <property type="entry name" value="putative n-type atp pyrophosphatase, domain 2"/>
    <property type="match status" value="1"/>
</dbReference>
<evidence type="ECO:0000256" key="1">
    <source>
        <dbReference type="ARBA" id="ARBA00005156"/>
    </source>
</evidence>
<dbReference type="OMA" id="EVICHED"/>
<name>F8QF34_SERL3</name>
<dbReference type="PANTHER" id="PTHR12196">
    <property type="entry name" value="DOMAIN OF UNKNOWN FUNCTION 71 DUF71 -CONTAINING PROTEIN"/>
    <property type="match status" value="1"/>
</dbReference>
<dbReference type="InterPro" id="IPR002761">
    <property type="entry name" value="Diphthami_syn_dom"/>
</dbReference>
<dbReference type="EC" id="6.3.1.14" evidence="2"/>
<keyword evidence="12" id="KW-1185">Reference proteome</keyword>
<evidence type="ECO:0000256" key="4">
    <source>
        <dbReference type="ARBA" id="ARBA00022598"/>
    </source>
</evidence>
<keyword evidence="5" id="KW-0547">Nucleotide-binding</keyword>
<keyword evidence="6" id="KW-0067">ATP-binding</keyword>
<evidence type="ECO:0000313" key="12">
    <source>
        <dbReference type="Proteomes" id="UP000008063"/>
    </source>
</evidence>
<sequence length="366" mass="40170">MKYVALLSGGKDSCYNLLHCHKNGHELVAAASLSPETGKEEIDSYLYQTVGQDAIEFVARALEVPLYRKIITGAAIEQGSEYGGRSAKDGGGIEGDETEDLYNLLSDVKSHHPDVLGVSVGAILSNYQRVRVEHVCRRLSLTPLCYLWQRDQAELLTEMIEAGMEAILIKVAGIGLTPMHLGKTLAEMQPTLVKLNTLYGSHICGEGGEYETLTLDCPLFKHRIVLTETETVTHSDSGFATVAFLRIKGTTLERKEENISFDLQVPSLLTHKFEVISVPNRTSQANSTHTMDGLNDFPLPSYSSGAESRSLGSWVAVTNVHRKLIDIMGELSIEDEVSECFHQLQGKAIIAYSSYDSLTVYPSKTA</sequence>
<dbReference type="EMBL" id="GL945495">
    <property type="protein sequence ID" value="EGN92993.1"/>
    <property type="molecule type" value="Genomic_DNA"/>
</dbReference>
<dbReference type="Pfam" id="PF01902">
    <property type="entry name" value="Diphthami_syn_2"/>
    <property type="match status" value="2"/>
</dbReference>
<dbReference type="FunFam" id="3.90.1490.10:FF:000001">
    <property type="entry name" value="Diphthine--ammonia ligase"/>
    <property type="match status" value="1"/>
</dbReference>
<keyword evidence="4" id="KW-0436">Ligase</keyword>
<evidence type="ECO:0000256" key="5">
    <source>
        <dbReference type="ARBA" id="ARBA00022741"/>
    </source>
</evidence>
<reference evidence="12" key="1">
    <citation type="journal article" date="2011" name="Science">
        <title>The plant cell wall-decomposing machinery underlies the functional diversity of forest fungi.</title>
        <authorList>
            <person name="Eastwood D.C."/>
            <person name="Floudas D."/>
            <person name="Binder M."/>
            <person name="Majcherczyk A."/>
            <person name="Schneider P."/>
            <person name="Aerts A."/>
            <person name="Asiegbu F.O."/>
            <person name="Baker S.E."/>
            <person name="Barry K."/>
            <person name="Bendiksby M."/>
            <person name="Blumentritt M."/>
            <person name="Coutinho P.M."/>
            <person name="Cullen D."/>
            <person name="de Vries R.P."/>
            <person name="Gathman A."/>
            <person name="Goodell B."/>
            <person name="Henrissat B."/>
            <person name="Ihrmark K."/>
            <person name="Kauserud H."/>
            <person name="Kohler A."/>
            <person name="LaButti K."/>
            <person name="Lapidus A."/>
            <person name="Lavin J.L."/>
            <person name="Lee Y.-H."/>
            <person name="Lindquist E."/>
            <person name="Lilly W."/>
            <person name="Lucas S."/>
            <person name="Morin E."/>
            <person name="Murat C."/>
            <person name="Oguiza J.A."/>
            <person name="Park J."/>
            <person name="Pisabarro A.G."/>
            <person name="Riley R."/>
            <person name="Rosling A."/>
            <person name="Salamov A."/>
            <person name="Schmidt O."/>
            <person name="Schmutz J."/>
            <person name="Skrede I."/>
            <person name="Stenlid J."/>
            <person name="Wiebenga A."/>
            <person name="Xie X."/>
            <person name="Kuees U."/>
            <person name="Hibbett D.S."/>
            <person name="Hoffmeister D."/>
            <person name="Hoegberg N."/>
            <person name="Martin F."/>
            <person name="Grigoriev I.V."/>
            <person name="Watkinson S.C."/>
        </authorList>
    </citation>
    <scope>NUCLEOTIDE SEQUENCE [LARGE SCALE GENOMIC DNA]</scope>
    <source>
        <strain evidence="12">strain S7.3</strain>
    </source>
</reference>
<comment type="catalytic activity">
    <reaction evidence="9">
        <text>diphthine-[translation elongation factor 2] + NH4(+) + ATP = diphthamide-[translation elongation factor 2] + AMP + diphosphate + H(+)</text>
        <dbReference type="Rhea" id="RHEA:19753"/>
        <dbReference type="Rhea" id="RHEA-COMP:10172"/>
        <dbReference type="Rhea" id="RHEA-COMP:10174"/>
        <dbReference type="ChEBI" id="CHEBI:15378"/>
        <dbReference type="ChEBI" id="CHEBI:16692"/>
        <dbReference type="ChEBI" id="CHEBI:28938"/>
        <dbReference type="ChEBI" id="CHEBI:30616"/>
        <dbReference type="ChEBI" id="CHEBI:33019"/>
        <dbReference type="ChEBI" id="CHEBI:82696"/>
        <dbReference type="ChEBI" id="CHEBI:456215"/>
        <dbReference type="EC" id="6.3.1.14"/>
    </reaction>
</comment>
<evidence type="ECO:0000256" key="6">
    <source>
        <dbReference type="ARBA" id="ARBA00022840"/>
    </source>
</evidence>
<evidence type="ECO:0000259" key="10">
    <source>
        <dbReference type="Pfam" id="PF01902"/>
    </source>
</evidence>
<dbReference type="InParanoid" id="F8QF34"/>
<comment type="pathway">
    <text evidence="1">Protein modification; peptidyl-diphthamide biosynthesis.</text>
</comment>
<organism evidence="12">
    <name type="scientific">Serpula lacrymans var. lacrymans (strain S7.3)</name>
    <name type="common">Dry rot fungus</name>
    <dbReference type="NCBI Taxonomy" id="936435"/>
    <lineage>
        <taxon>Eukaryota</taxon>
        <taxon>Fungi</taxon>
        <taxon>Dikarya</taxon>
        <taxon>Basidiomycota</taxon>
        <taxon>Agaricomycotina</taxon>
        <taxon>Agaricomycetes</taxon>
        <taxon>Agaricomycetidae</taxon>
        <taxon>Boletales</taxon>
        <taxon>Coniophorineae</taxon>
        <taxon>Serpulaceae</taxon>
        <taxon>Serpula</taxon>
    </lineage>
</organism>
<evidence type="ECO:0000256" key="8">
    <source>
        <dbReference type="ARBA" id="ARBA00031552"/>
    </source>
</evidence>
<accession>F8QF34</accession>
<dbReference type="GO" id="GO:0017178">
    <property type="term" value="F:diphthine-ammonia ligase activity"/>
    <property type="evidence" value="ECO:0007669"/>
    <property type="project" value="UniProtKB-EC"/>
</dbReference>
<evidence type="ECO:0000256" key="7">
    <source>
        <dbReference type="ARBA" id="ARBA00029814"/>
    </source>
</evidence>
<gene>
    <name evidence="11" type="ORF">SERLA73DRAFT_64753</name>
</gene>
<feature type="domain" description="Diphthamide synthase" evidence="10">
    <location>
        <begin position="1"/>
        <end position="81"/>
    </location>
</feature>
<evidence type="ECO:0000256" key="2">
    <source>
        <dbReference type="ARBA" id="ARBA00012089"/>
    </source>
</evidence>
<dbReference type="HOGENOM" id="CLU_010289_0_0_1"/>
<dbReference type="PANTHER" id="PTHR12196:SF2">
    <property type="entry name" value="DIPHTHINE--AMMONIA LIGASE"/>
    <property type="match status" value="1"/>
</dbReference>
<feature type="domain" description="Diphthamide synthase" evidence="10">
    <location>
        <begin position="92"/>
        <end position="243"/>
    </location>
</feature>
<dbReference type="InterPro" id="IPR030662">
    <property type="entry name" value="DPH6/MJ0570"/>
</dbReference>
<evidence type="ECO:0000256" key="3">
    <source>
        <dbReference type="ARBA" id="ARBA00018426"/>
    </source>
</evidence>
<dbReference type="SUPFAM" id="SSF52402">
    <property type="entry name" value="Adenine nucleotide alpha hydrolases-like"/>
    <property type="match status" value="1"/>
</dbReference>
<dbReference type="Proteomes" id="UP000008063">
    <property type="component" value="Unassembled WGS sequence"/>
</dbReference>
<dbReference type="CDD" id="cd01994">
    <property type="entry name" value="AANH_PF0828-like"/>
    <property type="match status" value="1"/>
</dbReference>
<dbReference type="STRING" id="936435.F8QF34"/>
<evidence type="ECO:0000313" key="11">
    <source>
        <dbReference type="EMBL" id="EGN92993.1"/>
    </source>
</evidence>
<proteinExistence type="predicted"/>
<dbReference type="NCBIfam" id="TIGR00290">
    <property type="entry name" value="MJ0570_dom"/>
    <property type="match status" value="1"/>
</dbReference>
<dbReference type="FunFam" id="3.40.50.620:FF:000145">
    <property type="entry name" value="ATP-binding domain containing protein"/>
    <property type="match status" value="1"/>
</dbReference>
<dbReference type="OrthoDB" id="686384at2759"/>
<dbReference type="Gene3D" id="3.40.50.620">
    <property type="entry name" value="HUPs"/>
    <property type="match status" value="1"/>
</dbReference>
<dbReference type="eggNOG" id="KOG2316">
    <property type="taxonomic scope" value="Eukaryota"/>
</dbReference>
<protein>
    <recommendedName>
        <fullName evidence="3">Diphthine--ammonia ligase</fullName>
        <ecNumber evidence="2">6.3.1.14</ecNumber>
    </recommendedName>
    <alternativeName>
        <fullName evidence="7">Diphthamide synthase</fullName>
    </alternativeName>
    <alternativeName>
        <fullName evidence="8">Diphthamide synthetase</fullName>
    </alternativeName>
</protein>
<dbReference type="GO" id="GO:0017183">
    <property type="term" value="P:protein histidyl modification to diphthamide"/>
    <property type="evidence" value="ECO:0007669"/>
    <property type="project" value="TreeGrafter"/>
</dbReference>